<evidence type="ECO:0008006" key="3">
    <source>
        <dbReference type="Google" id="ProtNLM"/>
    </source>
</evidence>
<evidence type="ECO:0000313" key="2">
    <source>
        <dbReference type="Proteomes" id="UP000006062"/>
    </source>
</evidence>
<reference evidence="1 2" key="1">
    <citation type="submission" date="2012-06" db="EMBL/GenBank/DDBJ databases">
        <title>Complete sequence of Thiocystis violascens DSM 198.</title>
        <authorList>
            <consortium name="US DOE Joint Genome Institute"/>
            <person name="Lucas S."/>
            <person name="Han J."/>
            <person name="Lapidus A."/>
            <person name="Cheng J.-F."/>
            <person name="Goodwin L."/>
            <person name="Pitluck S."/>
            <person name="Peters L."/>
            <person name="Ovchinnikova G."/>
            <person name="Teshima H."/>
            <person name="Detter J.C."/>
            <person name="Han C."/>
            <person name="Tapia R."/>
            <person name="Land M."/>
            <person name="Hauser L."/>
            <person name="Kyrpides N."/>
            <person name="Ivanova N."/>
            <person name="Pagani I."/>
            <person name="Vogl K."/>
            <person name="Liu Z."/>
            <person name="Frigaard N.-U."/>
            <person name="Bryant D."/>
            <person name="Woyke T."/>
        </authorList>
    </citation>
    <scope>NUCLEOTIDE SEQUENCE [LARGE SCALE GENOMIC DNA]</scope>
    <source>
        <strain evidence="2">ATCC 17096 / DSM 198 / 6111</strain>
    </source>
</reference>
<dbReference type="InterPro" id="IPR036163">
    <property type="entry name" value="HMA_dom_sf"/>
</dbReference>
<dbReference type="AlphaFoldDB" id="I3Y8J1"/>
<organism evidence="1 2">
    <name type="scientific">Thiocystis violascens (strain ATCC 17096 / DSM 198 / 6111)</name>
    <name type="common">Chromatium violascens</name>
    <dbReference type="NCBI Taxonomy" id="765911"/>
    <lineage>
        <taxon>Bacteria</taxon>
        <taxon>Pseudomonadati</taxon>
        <taxon>Pseudomonadota</taxon>
        <taxon>Gammaproteobacteria</taxon>
        <taxon>Chromatiales</taxon>
        <taxon>Chromatiaceae</taxon>
        <taxon>Thiocystis</taxon>
    </lineage>
</organism>
<dbReference type="STRING" id="765911.Thivi_1288"/>
<evidence type="ECO:0000313" key="1">
    <source>
        <dbReference type="EMBL" id="AFL73309.1"/>
    </source>
</evidence>
<proteinExistence type="predicted"/>
<dbReference type="Pfam" id="PF19991">
    <property type="entry name" value="HMA_2"/>
    <property type="match status" value="1"/>
</dbReference>
<name>I3Y8J1_THIV6</name>
<dbReference type="RefSeq" id="WP_014777792.1">
    <property type="nucleotide sequence ID" value="NC_018012.1"/>
</dbReference>
<keyword evidence="2" id="KW-1185">Reference proteome</keyword>
<sequence>MSHSIHSVPGRLRVRSNAFRCSSSEAQSVQRRLISMDGVTQVRLNAHAGSITVHYDSERLTKQTLLDVMKTLGCTQAMPRTNPAVASKAGAMFGKALIGAVINKAMERSALKLVSVLL</sequence>
<dbReference type="Gene3D" id="3.30.70.100">
    <property type="match status" value="1"/>
</dbReference>
<dbReference type="SUPFAM" id="SSF55008">
    <property type="entry name" value="HMA, heavy metal-associated domain"/>
    <property type="match status" value="1"/>
</dbReference>
<dbReference type="Proteomes" id="UP000006062">
    <property type="component" value="Chromosome"/>
</dbReference>
<dbReference type="KEGG" id="tvi:Thivi_1288"/>
<dbReference type="eggNOG" id="COG2608">
    <property type="taxonomic scope" value="Bacteria"/>
</dbReference>
<gene>
    <name evidence="1" type="ordered locus">Thivi_1288</name>
</gene>
<accession>I3Y8J1</accession>
<dbReference type="EMBL" id="CP003154">
    <property type="protein sequence ID" value="AFL73309.1"/>
    <property type="molecule type" value="Genomic_DNA"/>
</dbReference>
<dbReference type="HOGENOM" id="CLU_157923_0_0_6"/>
<dbReference type="OrthoDB" id="9794780at2"/>
<protein>
    <recommendedName>
        <fullName evidence="3">Copper chaperone</fullName>
    </recommendedName>
</protein>
<dbReference type="GO" id="GO:0046872">
    <property type="term" value="F:metal ion binding"/>
    <property type="evidence" value="ECO:0007669"/>
    <property type="project" value="InterPro"/>
</dbReference>